<feature type="domain" description="RecF/RecN/SMC N-terminal" evidence="14">
    <location>
        <begin position="210"/>
        <end position="1282"/>
    </location>
</feature>
<dbReference type="GO" id="GO:0005634">
    <property type="term" value="C:nucleus"/>
    <property type="evidence" value="ECO:0007669"/>
    <property type="project" value="UniProtKB-SubCell"/>
</dbReference>
<organism evidence="15">
    <name type="scientific">Chrysotila carterae</name>
    <name type="common">Marine alga</name>
    <name type="synonym">Syracosphaera carterae</name>
    <dbReference type="NCBI Taxonomy" id="13221"/>
    <lineage>
        <taxon>Eukaryota</taxon>
        <taxon>Haptista</taxon>
        <taxon>Haptophyta</taxon>
        <taxon>Prymnesiophyceae</taxon>
        <taxon>Isochrysidales</taxon>
        <taxon>Isochrysidaceae</taxon>
        <taxon>Chrysotila</taxon>
    </lineage>
</organism>
<evidence type="ECO:0000256" key="1">
    <source>
        <dbReference type="ARBA" id="ARBA00004123"/>
    </source>
</evidence>
<feature type="compositionally biased region" description="Gly residues" evidence="13">
    <location>
        <begin position="1095"/>
        <end position="1105"/>
    </location>
</feature>
<proteinExistence type="inferred from homology"/>
<keyword evidence="4" id="KW-0158">Chromosome</keyword>
<reference evidence="15" key="1">
    <citation type="submission" date="2021-01" db="EMBL/GenBank/DDBJ databases">
        <authorList>
            <person name="Corre E."/>
            <person name="Pelletier E."/>
            <person name="Niang G."/>
            <person name="Scheremetjew M."/>
            <person name="Finn R."/>
            <person name="Kale V."/>
            <person name="Holt S."/>
            <person name="Cochrane G."/>
            <person name="Meng A."/>
            <person name="Brown T."/>
            <person name="Cohen L."/>
        </authorList>
    </citation>
    <scope>NUCLEOTIDE SEQUENCE</scope>
    <source>
        <strain evidence="15">CCMP645</strain>
    </source>
</reference>
<evidence type="ECO:0000256" key="10">
    <source>
        <dbReference type="ARBA" id="ARBA00023204"/>
    </source>
</evidence>
<dbReference type="GO" id="GO:0003684">
    <property type="term" value="F:damaged DNA binding"/>
    <property type="evidence" value="ECO:0007669"/>
    <property type="project" value="TreeGrafter"/>
</dbReference>
<dbReference type="GO" id="GO:0030915">
    <property type="term" value="C:Smc5-Smc6 complex"/>
    <property type="evidence" value="ECO:0007669"/>
    <property type="project" value="TreeGrafter"/>
</dbReference>
<keyword evidence="5" id="KW-0547">Nucleotide-binding</keyword>
<dbReference type="InterPro" id="IPR003395">
    <property type="entry name" value="RecF/RecN/SMC_N"/>
</dbReference>
<keyword evidence="6" id="KW-0227">DNA damage</keyword>
<gene>
    <name evidence="15" type="ORF">PCAR00345_LOCUS18506</name>
</gene>
<keyword evidence="11" id="KW-0539">Nucleus</keyword>
<name>A0A7S4BH96_CHRCT</name>
<evidence type="ECO:0000256" key="9">
    <source>
        <dbReference type="ARBA" id="ARBA00023172"/>
    </source>
</evidence>
<comment type="similarity">
    <text evidence="3">Belongs to the SMC family. SMC6 subfamily.</text>
</comment>
<dbReference type="PANTHER" id="PTHR19306">
    <property type="entry name" value="STRUCTURAL MAINTENANCE OF CHROMOSOMES 5,6 SMC5, SMC6"/>
    <property type="match status" value="1"/>
</dbReference>
<feature type="compositionally biased region" description="Basic and acidic residues" evidence="13">
    <location>
        <begin position="940"/>
        <end position="966"/>
    </location>
</feature>
<dbReference type="InterPro" id="IPR027417">
    <property type="entry name" value="P-loop_NTPase"/>
</dbReference>
<feature type="compositionally biased region" description="Basic and acidic residues" evidence="13">
    <location>
        <begin position="1084"/>
        <end position="1093"/>
    </location>
</feature>
<dbReference type="GO" id="GO:0003697">
    <property type="term" value="F:single-stranded DNA binding"/>
    <property type="evidence" value="ECO:0007669"/>
    <property type="project" value="TreeGrafter"/>
</dbReference>
<keyword evidence="10" id="KW-0234">DNA repair</keyword>
<protein>
    <recommendedName>
        <fullName evidence="14">RecF/RecN/SMC N-terminal domain-containing protein</fullName>
    </recommendedName>
</protein>
<accession>A0A7S4BH96</accession>
<dbReference type="GO" id="GO:0005524">
    <property type="term" value="F:ATP binding"/>
    <property type="evidence" value="ECO:0007669"/>
    <property type="project" value="UniProtKB-KW"/>
</dbReference>
<evidence type="ECO:0000259" key="14">
    <source>
        <dbReference type="Pfam" id="PF02463"/>
    </source>
</evidence>
<dbReference type="GO" id="GO:0035861">
    <property type="term" value="C:site of double-strand break"/>
    <property type="evidence" value="ECO:0007669"/>
    <property type="project" value="TreeGrafter"/>
</dbReference>
<dbReference type="PANTHER" id="PTHR19306:SF6">
    <property type="entry name" value="STRUCTURAL MAINTENANCE OF CHROMOSOMES PROTEIN 6"/>
    <property type="match status" value="1"/>
</dbReference>
<evidence type="ECO:0000256" key="5">
    <source>
        <dbReference type="ARBA" id="ARBA00022741"/>
    </source>
</evidence>
<feature type="region of interest" description="Disordered" evidence="13">
    <location>
        <begin position="64"/>
        <end position="192"/>
    </location>
</feature>
<comment type="subcellular location">
    <subcellularLocation>
        <location evidence="2">Chromosome</location>
    </subcellularLocation>
    <subcellularLocation>
        <location evidence="1">Nucleus</location>
    </subcellularLocation>
</comment>
<feature type="region of interest" description="Disordered" evidence="13">
    <location>
        <begin position="485"/>
        <end position="512"/>
    </location>
</feature>
<dbReference type="SUPFAM" id="SSF52540">
    <property type="entry name" value="P-loop containing nucleoside triphosphate hydrolases"/>
    <property type="match status" value="1"/>
</dbReference>
<evidence type="ECO:0000256" key="3">
    <source>
        <dbReference type="ARBA" id="ARBA00006793"/>
    </source>
</evidence>
<feature type="compositionally biased region" description="Basic and acidic residues" evidence="13">
    <location>
        <begin position="149"/>
        <end position="163"/>
    </location>
</feature>
<feature type="compositionally biased region" description="Acidic residues" evidence="13">
    <location>
        <begin position="64"/>
        <end position="74"/>
    </location>
</feature>
<evidence type="ECO:0000256" key="2">
    <source>
        <dbReference type="ARBA" id="ARBA00004286"/>
    </source>
</evidence>
<sequence>MATINLDSDDEFAGSNASDEDPPDPDMVKIENGLASLPSHGANADEDTARRTALLKTLGHTLDEAIDLDGEDDLPGGRSAESRSEGNRSEGNHSEWSRSEWSRSEGSRSKRSRSGGAFLERRCSKRNLQSSGHSPSTSSRSKRLPGLLVRREDVDARPPREGYQDTQAPSGSEDVDPAPAPPTQLQPSSSARGVENGVILSIQLESIQCHENLYLELGRHANFIIGPNGSGKSAILTSIVVALGGKRGGARSLITDGREQGKITLCLCDVGADAFGASPSDASGSLSSVRVECTLSRTRSGVVNCTYKINGVAVSKSALSALCDRFGILVDNPCIVLQQSKTTELLTASALQKSLYAFFMEATNLAAPAADIEVARLKRAETQARVGAYTSEQHPKSRSVPLLRTAYVASAAVDSQAEKVALTASTLAGETTELVRRKHACARLEAESARRRVSLLETEVAPLRATAAKAEETLATCLARDDATRAEHARRQADMTDSINEKRRARKAAKNKLEGQMQLVNEAKAALKDALEGRNVPSAQEGAARAQAARVAAAKAELEALKAAVAAAVEESARAAEAVATAVMEADDAERSDAKATAQAALEHAREQLRLTEENATAEQRLLQRFHRLMPALVAAIAQEGWPAGEEPIGPLGAYVRIAPPAAEFGHAIERALGGRFGLGAFVVPSLRAEIRLRSIVERVGRHHGESFEVRAHVQPLEPRFVLQQRAWTAGRRCLLNAISVERDAVFNCLANHSRLESTVLVADYEDAKAALLLDSTGSLYGDSRFAYEPNARRHFSRRNFGGSEPADTHSASGLLRHAHEHLAQAELSARRQAEEAAVAACEAAISRVQAHVAAARRHVHDAKAALLGAREAESEARRRLDAAQQQFDQLVAEAEEISRADSEHVSTSDLQERLEAAEREYGDYAKKLDEATRLLEAEKEKQKQELEAPMEASKDDVEKAKEGKTRAAQALKRNVVGLRRAEEELAEKEAALKSLEQQLAEMNAEAGPSHGDHPSSSESGAAPDAPSAAPSDAPSAATSDALARATSAARAQEEAVALAKQQLEAEESKLKGCKRELKQALHAVRRDADSGDRSGSGDGSGDGGAVTTAKLKQRLDEALQAQDERAENAKAVKANVQTLEHTVEEREENLNLTLANRVTRASDEFTRHLSSVGIKGSLRFDHEEKTLHMEVSTGSAHTASTATGGVRGLSGGERAITITSFLLSLWQFCESPFRALDEPDAQCDETAHRAMLRMFLRAFCAQRTRQFIVLSPKVEDYEHALKVLSEEDPAEWPDPKIIHLQRPTRCLDDSDG</sequence>
<feature type="compositionally biased region" description="Low complexity" evidence="13">
    <location>
        <begin position="130"/>
        <end position="139"/>
    </location>
</feature>
<evidence type="ECO:0000313" key="15">
    <source>
        <dbReference type="EMBL" id="CAE0765894.1"/>
    </source>
</evidence>
<dbReference type="EMBL" id="HBIZ01029107">
    <property type="protein sequence ID" value="CAE0765894.1"/>
    <property type="molecule type" value="Transcribed_RNA"/>
</dbReference>
<keyword evidence="9" id="KW-0233">DNA recombination</keyword>
<dbReference type="GO" id="GO:0000724">
    <property type="term" value="P:double-strand break repair via homologous recombination"/>
    <property type="evidence" value="ECO:0007669"/>
    <property type="project" value="TreeGrafter"/>
</dbReference>
<evidence type="ECO:0000256" key="7">
    <source>
        <dbReference type="ARBA" id="ARBA00022840"/>
    </source>
</evidence>
<keyword evidence="7" id="KW-0067">ATP-binding</keyword>
<feature type="region of interest" description="Disordered" evidence="13">
    <location>
        <begin position="1"/>
        <end position="48"/>
    </location>
</feature>
<evidence type="ECO:0000256" key="8">
    <source>
        <dbReference type="ARBA" id="ARBA00023054"/>
    </source>
</evidence>
<keyword evidence="8 12" id="KW-0175">Coiled coil</keyword>
<feature type="coiled-coil region" evidence="12">
    <location>
        <begin position="1113"/>
        <end position="1150"/>
    </location>
</feature>
<evidence type="ECO:0000256" key="13">
    <source>
        <dbReference type="SAM" id="MobiDB-lite"/>
    </source>
</evidence>
<evidence type="ECO:0000256" key="6">
    <source>
        <dbReference type="ARBA" id="ARBA00022763"/>
    </source>
</evidence>
<evidence type="ECO:0000256" key="12">
    <source>
        <dbReference type="SAM" id="Coils"/>
    </source>
</evidence>
<feature type="region of interest" description="Disordered" evidence="13">
    <location>
        <begin position="940"/>
        <end position="968"/>
    </location>
</feature>
<feature type="compositionally biased region" description="Basic and acidic residues" evidence="13">
    <location>
        <begin position="485"/>
        <end position="502"/>
    </location>
</feature>
<feature type="region of interest" description="Disordered" evidence="13">
    <location>
        <begin position="1004"/>
        <end position="1047"/>
    </location>
</feature>
<evidence type="ECO:0000256" key="11">
    <source>
        <dbReference type="ARBA" id="ARBA00023242"/>
    </source>
</evidence>
<evidence type="ECO:0000256" key="4">
    <source>
        <dbReference type="ARBA" id="ARBA00022454"/>
    </source>
</evidence>
<dbReference type="Gene3D" id="3.40.50.300">
    <property type="entry name" value="P-loop containing nucleotide triphosphate hydrolases"/>
    <property type="match status" value="2"/>
</dbReference>
<feature type="region of interest" description="Disordered" evidence="13">
    <location>
        <begin position="1084"/>
        <end position="1107"/>
    </location>
</feature>
<dbReference type="Pfam" id="PF02463">
    <property type="entry name" value="SMC_N"/>
    <property type="match status" value="1"/>
</dbReference>
<feature type="compositionally biased region" description="Low complexity" evidence="13">
    <location>
        <begin position="1017"/>
        <end position="1047"/>
    </location>
</feature>
<feature type="compositionally biased region" description="Acidic residues" evidence="13">
    <location>
        <begin position="7"/>
        <end position="24"/>
    </location>
</feature>
<feature type="compositionally biased region" description="Basic and acidic residues" evidence="13">
    <location>
        <begin position="80"/>
        <end position="108"/>
    </location>
</feature>